<organism evidence="2 3">
    <name type="scientific">Candidatus Yanofskybacteria bacterium RIFCSPLOWO2_01_FULL_42_49</name>
    <dbReference type="NCBI Taxonomy" id="1802694"/>
    <lineage>
        <taxon>Bacteria</taxon>
        <taxon>Candidatus Yanofskyibacteriota</taxon>
    </lineage>
</organism>
<evidence type="ECO:0000313" key="3">
    <source>
        <dbReference type="Proteomes" id="UP000178227"/>
    </source>
</evidence>
<proteinExistence type="predicted"/>
<sequence>MWDKSKNMDKGQGSTQWQSRHRNAYNPKRPVFTFRDLEVYQKTMEASVIIMKNLKNKLKVLKYDFIDNLAQCSMAVPLYLGEGHSLRFGDHKKAILLLENAMAGCNKMVIYLEQIKGIYGSKIDQDLIDDLVKRYADARGKIFRLEKAWQKFTSSEQ</sequence>
<protein>
    <recommendedName>
        <fullName evidence="4">Four helix bundle protein</fullName>
    </recommendedName>
</protein>
<dbReference type="Proteomes" id="UP000178227">
    <property type="component" value="Unassembled WGS sequence"/>
</dbReference>
<dbReference type="STRING" id="1802694.A2918_00840"/>
<evidence type="ECO:0008006" key="4">
    <source>
        <dbReference type="Google" id="ProtNLM"/>
    </source>
</evidence>
<accession>A0A1F8GE92</accession>
<dbReference type="InterPro" id="IPR036583">
    <property type="entry name" value="23S_rRNA_IVS_sf"/>
</dbReference>
<feature type="region of interest" description="Disordered" evidence="1">
    <location>
        <begin position="1"/>
        <end position="20"/>
    </location>
</feature>
<evidence type="ECO:0000256" key="1">
    <source>
        <dbReference type="SAM" id="MobiDB-lite"/>
    </source>
</evidence>
<dbReference type="Gene3D" id="1.20.1440.60">
    <property type="entry name" value="23S rRNA-intervening sequence"/>
    <property type="match status" value="1"/>
</dbReference>
<dbReference type="EMBL" id="MGKI01000001">
    <property type="protein sequence ID" value="OGN23601.1"/>
    <property type="molecule type" value="Genomic_DNA"/>
</dbReference>
<gene>
    <name evidence="2" type="ORF">A2918_00840</name>
</gene>
<dbReference type="AlphaFoldDB" id="A0A1F8GE92"/>
<comment type="caution">
    <text evidence="2">The sequence shown here is derived from an EMBL/GenBank/DDBJ whole genome shotgun (WGS) entry which is preliminary data.</text>
</comment>
<evidence type="ECO:0000313" key="2">
    <source>
        <dbReference type="EMBL" id="OGN23601.1"/>
    </source>
</evidence>
<name>A0A1F8GE92_9BACT</name>
<dbReference type="SUPFAM" id="SSF158446">
    <property type="entry name" value="IVS-encoded protein-like"/>
    <property type="match status" value="1"/>
</dbReference>
<reference evidence="2 3" key="1">
    <citation type="journal article" date="2016" name="Nat. Commun.">
        <title>Thousands of microbial genomes shed light on interconnected biogeochemical processes in an aquifer system.</title>
        <authorList>
            <person name="Anantharaman K."/>
            <person name="Brown C.T."/>
            <person name="Hug L.A."/>
            <person name="Sharon I."/>
            <person name="Castelle C.J."/>
            <person name="Probst A.J."/>
            <person name="Thomas B.C."/>
            <person name="Singh A."/>
            <person name="Wilkins M.J."/>
            <person name="Karaoz U."/>
            <person name="Brodie E.L."/>
            <person name="Williams K.H."/>
            <person name="Hubbard S.S."/>
            <person name="Banfield J.F."/>
        </authorList>
    </citation>
    <scope>NUCLEOTIDE SEQUENCE [LARGE SCALE GENOMIC DNA]</scope>
</reference>